<dbReference type="AlphaFoldDB" id="A0A381UYH4"/>
<dbReference type="EMBL" id="UINC01007415">
    <property type="protein sequence ID" value="SVA33182.1"/>
    <property type="molecule type" value="Genomic_DNA"/>
</dbReference>
<protein>
    <submittedName>
        <fullName evidence="1">Uncharacterized protein</fullName>
    </submittedName>
</protein>
<evidence type="ECO:0000313" key="1">
    <source>
        <dbReference type="EMBL" id="SVA33182.1"/>
    </source>
</evidence>
<organism evidence="1">
    <name type="scientific">marine metagenome</name>
    <dbReference type="NCBI Taxonomy" id="408172"/>
    <lineage>
        <taxon>unclassified sequences</taxon>
        <taxon>metagenomes</taxon>
        <taxon>ecological metagenomes</taxon>
    </lineage>
</organism>
<name>A0A381UYH4_9ZZZZ</name>
<accession>A0A381UYH4</accession>
<reference evidence="1" key="1">
    <citation type="submission" date="2018-05" db="EMBL/GenBank/DDBJ databases">
        <authorList>
            <person name="Lanie J.A."/>
            <person name="Ng W.-L."/>
            <person name="Kazmierczak K.M."/>
            <person name="Andrzejewski T.M."/>
            <person name="Davidsen T.M."/>
            <person name="Wayne K.J."/>
            <person name="Tettelin H."/>
            <person name="Glass J.I."/>
            <person name="Rusch D."/>
            <person name="Podicherti R."/>
            <person name="Tsui H.-C.T."/>
            <person name="Winkler M.E."/>
        </authorList>
    </citation>
    <scope>NUCLEOTIDE SEQUENCE</scope>
</reference>
<gene>
    <name evidence="1" type="ORF">METZ01_LOCUS86036</name>
</gene>
<proteinExistence type="predicted"/>
<sequence>MISSKQHISHALTGCGVSTHLLVVLPSPNADDYPNDISSAESNFGAALDYCKPDRMTLMKIPYEGHAEEGLPLGFKDAFESRGWHDLSESTEILKVLAIDPYAHDWDPSEFFLKYFEPLLKGRTEDERTVFFVGPGSAFLTALMTQLAYSIGAEMISNTPFDDEGNRSVRSLAFAAEGAACYRKLVDGKPLGEPLRKGTSMPRNALVRLLENQSFNGRWSTARSLSGGSNLPDPLGFSQSALPLSGLIKQRKTGDGVKYTLTPAGLVAAIEIRRHHLMCFDSLYQDDALSAPEPATGARGLIAGLRARNTAPSFEAEECNEFANGSEGFDPIALVISHVSESAQSSFSDLPSPTGMSEVFGQRGKNLIATVGSYCGPDWDTESHFVNAMEWLLSLPEYDVEWHLDVTRLTSQDQIVLSLLCHLLGVPIIYRSMREGTGVRGMPVDAPEGIRYPPGLHQHRTPIYSVWRSISDLIVHDSLDEEVRAFLESIVDPDQVVTKQDYDAIVNIALSRGEQARSRVESKLLRDGLFARATFSGGARGRATTSGWVLSSDGRIVMAFMQAWDG</sequence>